<organism evidence="3 4">
    <name type="scientific">Gordonia crocea</name>
    <dbReference type="NCBI Taxonomy" id="589162"/>
    <lineage>
        <taxon>Bacteria</taxon>
        <taxon>Bacillati</taxon>
        <taxon>Actinomycetota</taxon>
        <taxon>Actinomycetes</taxon>
        <taxon>Mycobacteriales</taxon>
        <taxon>Gordoniaceae</taxon>
        <taxon>Gordonia</taxon>
    </lineage>
</organism>
<evidence type="ECO:0008006" key="5">
    <source>
        <dbReference type="Google" id="ProtNLM"/>
    </source>
</evidence>
<dbReference type="AlphaFoldDB" id="A0A7M3SVH0"/>
<comment type="caution">
    <text evidence="3">The sequence shown here is derived from an EMBL/GenBank/DDBJ whole genome shotgun (WGS) entry which is preliminary data.</text>
</comment>
<gene>
    <name evidence="3" type="ORF">nbrc107697_06830</name>
</gene>
<name>A0A7M3SVH0_9ACTN</name>
<dbReference type="OrthoDB" id="4377437at2"/>
<sequence>MTMTADEMPVGEDSASAEPTNVDAAVKPERKPPKAKSKAKAQKLRLDLAASRRRNGVLVRAVAVLCVVCAALAITVGVLAVGRSSAAGDLAEVKQASAQNREKVDAARRTAEDYAKRSLTIDYRQAAKYVDGLRRGTTDAFAKNFSTEQGGAGLLTQELLQQLRMVSEGTVAYTHFIGDADAPPADGQPWNFVVVATQSATTSQQPQRQTSAVVLRVVVVKADGGWKIADFAPDPKVSGGNGTTVPGAR</sequence>
<keyword evidence="4" id="KW-1185">Reference proteome</keyword>
<evidence type="ECO:0000313" key="4">
    <source>
        <dbReference type="Proteomes" id="UP000444980"/>
    </source>
</evidence>
<protein>
    <recommendedName>
        <fullName evidence="5">Mce-associated membrane protein</fullName>
    </recommendedName>
</protein>
<keyword evidence="2" id="KW-0812">Transmembrane</keyword>
<dbReference type="Proteomes" id="UP000444980">
    <property type="component" value="Unassembled WGS sequence"/>
</dbReference>
<evidence type="ECO:0000256" key="2">
    <source>
        <dbReference type="SAM" id="Phobius"/>
    </source>
</evidence>
<reference evidence="4" key="1">
    <citation type="submission" date="2019-06" db="EMBL/GenBank/DDBJ databases">
        <title>Gordonia isolated from sludge of a wastewater treatment plant.</title>
        <authorList>
            <person name="Tamura T."/>
            <person name="Aoyama K."/>
            <person name="Kang Y."/>
            <person name="Saito S."/>
            <person name="Akiyama N."/>
            <person name="Yazawa K."/>
            <person name="Gonoi T."/>
            <person name="Mikami Y."/>
        </authorList>
    </citation>
    <scope>NUCLEOTIDE SEQUENCE [LARGE SCALE GENOMIC DNA]</scope>
    <source>
        <strain evidence="4">NBRC 107697</strain>
    </source>
</reference>
<keyword evidence="2" id="KW-0472">Membrane</keyword>
<proteinExistence type="predicted"/>
<feature type="region of interest" description="Disordered" evidence="1">
    <location>
        <begin position="1"/>
        <end position="41"/>
    </location>
</feature>
<evidence type="ECO:0000256" key="1">
    <source>
        <dbReference type="SAM" id="MobiDB-lite"/>
    </source>
</evidence>
<evidence type="ECO:0000313" key="3">
    <source>
        <dbReference type="EMBL" id="GED96644.1"/>
    </source>
</evidence>
<dbReference type="EMBL" id="BJOU01000001">
    <property type="protein sequence ID" value="GED96644.1"/>
    <property type="molecule type" value="Genomic_DNA"/>
</dbReference>
<feature type="transmembrane region" description="Helical" evidence="2">
    <location>
        <begin position="57"/>
        <end position="81"/>
    </location>
</feature>
<dbReference type="RefSeq" id="WP_161926084.1">
    <property type="nucleotide sequence ID" value="NZ_BJOU01000001.1"/>
</dbReference>
<accession>A0A7M3SVH0</accession>
<keyword evidence="2" id="KW-1133">Transmembrane helix</keyword>